<dbReference type="InterPro" id="IPR007014">
    <property type="entry name" value="FUN14"/>
</dbReference>
<dbReference type="Proteomes" id="UP000708148">
    <property type="component" value="Unassembled WGS sequence"/>
</dbReference>
<organism evidence="6 7">
    <name type="scientific">Ostreobium quekettii</name>
    <dbReference type="NCBI Taxonomy" id="121088"/>
    <lineage>
        <taxon>Eukaryota</taxon>
        <taxon>Viridiplantae</taxon>
        <taxon>Chlorophyta</taxon>
        <taxon>core chlorophytes</taxon>
        <taxon>Ulvophyceae</taxon>
        <taxon>TCBD clade</taxon>
        <taxon>Bryopsidales</taxon>
        <taxon>Ostreobineae</taxon>
        <taxon>Ostreobiaceae</taxon>
        <taxon>Ostreobium</taxon>
    </lineage>
</organism>
<sequence>MWISGALGAHQILAPGASYADEVTETVDKIWDWLGPLVKQLGYSGILGLITASAFKFVGRAGAITLGLVFIGLQALQHYGYIEIDWGRIQAKVGKRLDVTGDKKFDEMDIKAILTSVLEAMAKGLPNAAGFCAGFLIGLKVM</sequence>
<evidence type="ECO:0000256" key="1">
    <source>
        <dbReference type="ARBA" id="ARBA00004370"/>
    </source>
</evidence>
<keyword evidence="4" id="KW-1133">Transmembrane helix</keyword>
<name>A0A8S1J000_9CHLO</name>
<evidence type="ECO:0000256" key="3">
    <source>
        <dbReference type="ARBA" id="ARBA00022692"/>
    </source>
</evidence>
<dbReference type="EMBL" id="CAJHUC010001037">
    <property type="protein sequence ID" value="CAD7699508.1"/>
    <property type="molecule type" value="Genomic_DNA"/>
</dbReference>
<comment type="subcellular location">
    <subcellularLocation>
        <location evidence="1">Membrane</location>
    </subcellularLocation>
</comment>
<evidence type="ECO:0008006" key="8">
    <source>
        <dbReference type="Google" id="ProtNLM"/>
    </source>
</evidence>
<dbReference type="PANTHER" id="PTHR21346">
    <property type="entry name" value="FUN14 DOMAIN CONTAINING"/>
    <property type="match status" value="1"/>
</dbReference>
<evidence type="ECO:0000256" key="2">
    <source>
        <dbReference type="ARBA" id="ARBA00009160"/>
    </source>
</evidence>
<evidence type="ECO:0000313" key="7">
    <source>
        <dbReference type="Proteomes" id="UP000708148"/>
    </source>
</evidence>
<comment type="caution">
    <text evidence="6">The sequence shown here is derived from an EMBL/GenBank/DDBJ whole genome shotgun (WGS) entry which is preliminary data.</text>
</comment>
<dbReference type="PANTHER" id="PTHR21346:SF10">
    <property type="entry name" value="TRANSMEMBRANE PROTEIN"/>
    <property type="match status" value="1"/>
</dbReference>
<keyword evidence="7" id="KW-1185">Reference proteome</keyword>
<reference evidence="6" key="1">
    <citation type="submission" date="2020-12" db="EMBL/GenBank/DDBJ databases">
        <authorList>
            <person name="Iha C."/>
        </authorList>
    </citation>
    <scope>NUCLEOTIDE SEQUENCE</scope>
</reference>
<evidence type="ECO:0000256" key="4">
    <source>
        <dbReference type="ARBA" id="ARBA00022989"/>
    </source>
</evidence>
<dbReference type="Pfam" id="PF04930">
    <property type="entry name" value="FUN14"/>
    <property type="match status" value="1"/>
</dbReference>
<evidence type="ECO:0000256" key="5">
    <source>
        <dbReference type="ARBA" id="ARBA00023136"/>
    </source>
</evidence>
<evidence type="ECO:0000313" key="6">
    <source>
        <dbReference type="EMBL" id="CAD7699508.1"/>
    </source>
</evidence>
<protein>
    <recommendedName>
        <fullName evidence="8">FUN14 family protein</fullName>
    </recommendedName>
</protein>
<comment type="similarity">
    <text evidence="2">Belongs to the FUN14 family.</text>
</comment>
<keyword evidence="5" id="KW-0472">Membrane</keyword>
<accession>A0A8S1J000</accession>
<proteinExistence type="inferred from homology"/>
<dbReference type="AlphaFoldDB" id="A0A8S1J000"/>
<gene>
    <name evidence="6" type="ORF">OSTQU699_LOCUS4867</name>
</gene>
<dbReference type="OrthoDB" id="163794at2759"/>
<dbReference type="GO" id="GO:0016020">
    <property type="term" value="C:membrane"/>
    <property type="evidence" value="ECO:0007669"/>
    <property type="project" value="UniProtKB-SubCell"/>
</dbReference>
<keyword evidence="3" id="KW-0812">Transmembrane</keyword>